<feature type="signal peptide" evidence="2">
    <location>
        <begin position="1"/>
        <end position="19"/>
    </location>
</feature>
<proteinExistence type="predicted"/>
<keyword evidence="2" id="KW-0732">Signal</keyword>
<dbReference type="Proteomes" id="UP000594262">
    <property type="component" value="Unplaced"/>
</dbReference>
<dbReference type="AlphaFoldDB" id="A0A7M5XAD7"/>
<accession>A0A7M5XAD7</accession>
<feature type="compositionally biased region" description="Acidic residues" evidence="1">
    <location>
        <begin position="26"/>
        <end position="69"/>
    </location>
</feature>
<evidence type="ECO:0000256" key="1">
    <source>
        <dbReference type="SAM" id="MobiDB-lite"/>
    </source>
</evidence>
<protein>
    <submittedName>
        <fullName evidence="3">Uncharacterized protein</fullName>
    </submittedName>
</protein>
<reference evidence="3" key="1">
    <citation type="submission" date="2021-01" db="UniProtKB">
        <authorList>
            <consortium name="EnsemblMetazoa"/>
        </authorList>
    </citation>
    <scope>IDENTIFICATION</scope>
</reference>
<evidence type="ECO:0000256" key="2">
    <source>
        <dbReference type="SAM" id="SignalP"/>
    </source>
</evidence>
<feature type="region of interest" description="Disordered" evidence="1">
    <location>
        <begin position="26"/>
        <end position="76"/>
    </location>
</feature>
<keyword evidence="4" id="KW-1185">Reference proteome</keyword>
<dbReference type="EnsemblMetazoa" id="CLYHEMT020074.1">
    <property type="protein sequence ID" value="CLYHEMP020074.1"/>
    <property type="gene ID" value="CLYHEMG020074"/>
</dbReference>
<evidence type="ECO:0000313" key="4">
    <source>
        <dbReference type="Proteomes" id="UP000594262"/>
    </source>
</evidence>
<feature type="chain" id="PRO_5029779151" evidence="2">
    <location>
        <begin position="20"/>
        <end position="170"/>
    </location>
</feature>
<evidence type="ECO:0000313" key="3">
    <source>
        <dbReference type="EnsemblMetazoa" id="CLYHEMP020074.1"/>
    </source>
</evidence>
<organism evidence="3 4">
    <name type="scientific">Clytia hemisphaerica</name>
    <dbReference type="NCBI Taxonomy" id="252671"/>
    <lineage>
        <taxon>Eukaryota</taxon>
        <taxon>Metazoa</taxon>
        <taxon>Cnidaria</taxon>
        <taxon>Hydrozoa</taxon>
        <taxon>Hydroidolina</taxon>
        <taxon>Leptothecata</taxon>
        <taxon>Obeliida</taxon>
        <taxon>Clytiidae</taxon>
        <taxon>Clytia</taxon>
    </lineage>
</organism>
<sequence length="170" mass="20461">MKIWKALLLISFLAYAVQCEQAADEEKEVESLDEAAKEVEDEQTEVNDVSDEEEQQDEDEDEDEETDLEDPTHRRRSQFGYRHRSGYGRRVVVRRNYNVCKRVCVHRGCLSYHRVYRNRCVRYRKFCHKTRLCKRCTRTCVRSCHRSKYGPRKCGPLRQCTRKCGPYRRW</sequence>
<name>A0A7M5XAD7_9CNID</name>